<dbReference type="InterPro" id="IPR010982">
    <property type="entry name" value="Lambda_DNA-bd_dom_sf"/>
</dbReference>
<name>A0ABV2DJD0_9HYPH</name>
<reference evidence="5 6" key="1">
    <citation type="submission" date="2024-06" db="EMBL/GenBank/DDBJ databases">
        <authorList>
            <person name="Kim D.-U."/>
        </authorList>
    </citation>
    <scope>NUCLEOTIDE SEQUENCE [LARGE SCALE GENOMIC DNA]</scope>
    <source>
        <strain evidence="5 6">KACC15460</strain>
    </source>
</reference>
<dbReference type="SUPFAM" id="SSF53822">
    <property type="entry name" value="Periplasmic binding protein-like I"/>
    <property type="match status" value="1"/>
</dbReference>
<keyword evidence="1" id="KW-0805">Transcription regulation</keyword>
<dbReference type="Gene3D" id="3.40.50.2300">
    <property type="match status" value="2"/>
</dbReference>
<keyword evidence="2 5" id="KW-0238">DNA-binding</keyword>
<comment type="caution">
    <text evidence="5">The sequence shown here is derived from an EMBL/GenBank/DDBJ whole genome shotgun (WGS) entry which is preliminary data.</text>
</comment>
<evidence type="ECO:0000313" key="5">
    <source>
        <dbReference type="EMBL" id="MET2829558.1"/>
    </source>
</evidence>
<evidence type="ECO:0000313" key="6">
    <source>
        <dbReference type="Proteomes" id="UP001548832"/>
    </source>
</evidence>
<evidence type="ECO:0000256" key="3">
    <source>
        <dbReference type="ARBA" id="ARBA00023163"/>
    </source>
</evidence>
<dbReference type="Proteomes" id="UP001548832">
    <property type="component" value="Unassembled WGS sequence"/>
</dbReference>
<dbReference type="PANTHER" id="PTHR30146:SF33">
    <property type="entry name" value="TRANSCRIPTIONAL REGULATOR"/>
    <property type="match status" value="1"/>
</dbReference>
<feature type="domain" description="HTH lacI-type" evidence="4">
    <location>
        <begin position="18"/>
        <end position="72"/>
    </location>
</feature>
<accession>A0ABV2DJD0</accession>
<evidence type="ECO:0000259" key="4">
    <source>
        <dbReference type="PROSITE" id="PS50932"/>
    </source>
</evidence>
<dbReference type="SMART" id="SM00354">
    <property type="entry name" value="HTH_LACI"/>
    <property type="match status" value="1"/>
</dbReference>
<gene>
    <name evidence="5" type="ORF">ABVQ20_21530</name>
</gene>
<dbReference type="PROSITE" id="PS50932">
    <property type="entry name" value="HTH_LACI_2"/>
    <property type="match status" value="1"/>
</dbReference>
<protein>
    <submittedName>
        <fullName evidence="5">LacI family DNA-binding transcriptional regulator</fullName>
    </submittedName>
</protein>
<dbReference type="CDD" id="cd01392">
    <property type="entry name" value="HTH_LacI"/>
    <property type="match status" value="1"/>
</dbReference>
<dbReference type="SUPFAM" id="SSF47413">
    <property type="entry name" value="lambda repressor-like DNA-binding domains"/>
    <property type="match status" value="1"/>
</dbReference>
<dbReference type="InterPro" id="IPR000843">
    <property type="entry name" value="HTH_LacI"/>
</dbReference>
<dbReference type="CDD" id="cd01575">
    <property type="entry name" value="PBP1_GntR"/>
    <property type="match status" value="1"/>
</dbReference>
<dbReference type="RefSeq" id="WP_354461489.1">
    <property type="nucleotide sequence ID" value="NZ_JBEWSZ010000001.1"/>
</dbReference>
<dbReference type="GO" id="GO:0003677">
    <property type="term" value="F:DNA binding"/>
    <property type="evidence" value="ECO:0007669"/>
    <property type="project" value="UniProtKB-KW"/>
</dbReference>
<organism evidence="5 6">
    <name type="scientific">Mesorhizobium shangrilense</name>
    <dbReference type="NCBI Taxonomy" id="460060"/>
    <lineage>
        <taxon>Bacteria</taxon>
        <taxon>Pseudomonadati</taxon>
        <taxon>Pseudomonadota</taxon>
        <taxon>Alphaproteobacteria</taxon>
        <taxon>Hyphomicrobiales</taxon>
        <taxon>Phyllobacteriaceae</taxon>
        <taxon>Mesorhizobium</taxon>
    </lineage>
</organism>
<evidence type="ECO:0000256" key="1">
    <source>
        <dbReference type="ARBA" id="ARBA00023015"/>
    </source>
</evidence>
<keyword evidence="6" id="KW-1185">Reference proteome</keyword>
<dbReference type="PANTHER" id="PTHR30146">
    <property type="entry name" value="LACI-RELATED TRANSCRIPTIONAL REPRESSOR"/>
    <property type="match status" value="1"/>
</dbReference>
<dbReference type="Pfam" id="PF00356">
    <property type="entry name" value="LacI"/>
    <property type="match status" value="1"/>
</dbReference>
<evidence type="ECO:0000256" key="2">
    <source>
        <dbReference type="ARBA" id="ARBA00023125"/>
    </source>
</evidence>
<proteinExistence type="predicted"/>
<dbReference type="InterPro" id="IPR028082">
    <property type="entry name" value="Peripla_BP_I"/>
</dbReference>
<dbReference type="Gene3D" id="1.10.260.40">
    <property type="entry name" value="lambda repressor-like DNA-binding domains"/>
    <property type="match status" value="1"/>
</dbReference>
<dbReference type="EMBL" id="JBEWSZ010000001">
    <property type="protein sequence ID" value="MET2829558.1"/>
    <property type="molecule type" value="Genomic_DNA"/>
</dbReference>
<keyword evidence="3" id="KW-0804">Transcription</keyword>
<sequence length="346" mass="37312">MTDGSEDGADEKKPTARLGVREIAKRVGVAPMTVSRVLSNPDMVSPETRAKVLQAIEQAGFVPNRLASSMRGNGRMIGTVVPPLINSGIAEQVQGMSDECHESGYSMLLAQGEFTQEAEEKAIRTLLGWRPVGMILQSFVQSETARALLTSSGAPVVEISEIKGRKPLDMVVGVSNFETAYAMTMHLAAKGYKRIGFVSTPVHGNDRLQQRRTGYNAALAELGFKNRGDMEVEVPITAQGGAEALVTLTSRHKDIDAIFFSSDTLAVGAVQECHRRGWAVPGRIAIAGYGDIDLAAQLFPPLTTVKVNRYEMGRRAVRQLLARLGGDTKVPTITSLGFEIVDRDSA</sequence>
<dbReference type="InterPro" id="IPR046335">
    <property type="entry name" value="LacI/GalR-like_sensor"/>
</dbReference>
<dbReference type="Pfam" id="PF13377">
    <property type="entry name" value="Peripla_BP_3"/>
    <property type="match status" value="1"/>
</dbReference>